<dbReference type="EMBL" id="JACJTC010000021">
    <property type="protein sequence ID" value="MBD2614815.1"/>
    <property type="molecule type" value="Genomic_DNA"/>
</dbReference>
<comment type="caution">
    <text evidence="8">The sequence shown here is derived from an EMBL/GenBank/DDBJ whole genome shotgun (WGS) entry which is preliminary data.</text>
</comment>
<feature type="domain" description="Glycosyl hydrolase family 13 catalytic" evidence="7">
    <location>
        <begin position="35"/>
        <end position="357"/>
    </location>
</feature>
<evidence type="ECO:0000313" key="9">
    <source>
        <dbReference type="Proteomes" id="UP000606396"/>
    </source>
</evidence>
<keyword evidence="3 6" id="KW-0119">Carbohydrate metabolism</keyword>
<evidence type="ECO:0000256" key="5">
    <source>
        <dbReference type="RuleBase" id="RU003615"/>
    </source>
</evidence>
<evidence type="ECO:0000256" key="3">
    <source>
        <dbReference type="ARBA" id="ARBA00023277"/>
    </source>
</evidence>
<sequence>MKHQISSKYFINLVRVGLIAVTTGITSEVAPAKADVIYHAFDECFADVKTKLPKIQEAGYTHIQISPANKTAPRGDNACTSDKEWYMQYQPLDYVLGGHLGTQKDLKDLIGVAHKSGMKVIADVVLNHMAKYKFYETVAPFPQAYPIYQKLEYFHEAKCIDNYNDPVQVENRWLCDQNSIKEGLPDLRTDLPYVQQNAQKYMTTLFGLGIDGLRFDAAKHIPRGDMAKILSVVPKDKFYYGEVIGQSYDESRKYISVFPKVTDFQLVNTLKDAFKYGGDLRSLVNPSDTKRALPGNEAVTFSRNHDTWAPGQFDNWKFDSGDLPLATAYVLAIKEGTPLILNFDAFNPTVVAGVQFHQKLLTQPQYFRNGNEIATGANSPNLLFIERGDRGLAIINKSGEKFNVPQAKIPGLAAGCYNELQYKFQICVDTAKQVTQWGSAQRRGIEIGPRTALFFVRSDTN</sequence>
<organism evidence="8 9">
    <name type="scientific">Nostoc punctiforme FACHB-252</name>
    <dbReference type="NCBI Taxonomy" id="1357509"/>
    <lineage>
        <taxon>Bacteria</taxon>
        <taxon>Bacillati</taxon>
        <taxon>Cyanobacteriota</taxon>
        <taxon>Cyanophyceae</taxon>
        <taxon>Nostocales</taxon>
        <taxon>Nostocaceae</taxon>
        <taxon>Nostoc</taxon>
    </lineage>
</organism>
<dbReference type="PRINTS" id="PR00110">
    <property type="entry name" value="ALPHAAMYLASE"/>
</dbReference>
<dbReference type="InterPro" id="IPR006046">
    <property type="entry name" value="Alpha_amylase"/>
</dbReference>
<keyword evidence="2 6" id="KW-0378">Hydrolase</keyword>
<name>A0ABR8HI49_NOSPU</name>
<dbReference type="SMART" id="SM00642">
    <property type="entry name" value="Aamy"/>
    <property type="match status" value="1"/>
</dbReference>
<comment type="catalytic activity">
    <reaction evidence="6">
        <text>Endohydrolysis of (1-&gt;4)-alpha-D-glucosidic linkages in polysaccharides containing three or more (1-&gt;4)-alpha-linked D-glucose units.</text>
        <dbReference type="EC" id="3.2.1.1"/>
    </reaction>
</comment>
<evidence type="ECO:0000259" key="7">
    <source>
        <dbReference type="SMART" id="SM00642"/>
    </source>
</evidence>
<dbReference type="Pfam" id="PF00128">
    <property type="entry name" value="Alpha-amylase"/>
    <property type="match status" value="1"/>
</dbReference>
<dbReference type="EC" id="3.2.1.1" evidence="6"/>
<comment type="similarity">
    <text evidence="1 5">Belongs to the glycosyl hydrolase 13 family.</text>
</comment>
<evidence type="ECO:0000256" key="2">
    <source>
        <dbReference type="ARBA" id="ARBA00022801"/>
    </source>
</evidence>
<dbReference type="RefSeq" id="WP_190951693.1">
    <property type="nucleotide sequence ID" value="NZ_JACJTC010000021.1"/>
</dbReference>
<dbReference type="Gene3D" id="3.20.20.80">
    <property type="entry name" value="Glycosidases"/>
    <property type="match status" value="1"/>
</dbReference>
<reference evidence="8 9" key="1">
    <citation type="journal article" date="2020" name="ISME J.">
        <title>Comparative genomics reveals insights into cyanobacterial evolution and habitat adaptation.</title>
        <authorList>
            <person name="Chen M.Y."/>
            <person name="Teng W.K."/>
            <person name="Zhao L."/>
            <person name="Hu C.X."/>
            <person name="Zhou Y.K."/>
            <person name="Han B.P."/>
            <person name="Song L.R."/>
            <person name="Shu W.S."/>
        </authorList>
    </citation>
    <scope>NUCLEOTIDE SEQUENCE [LARGE SCALE GENOMIC DNA]</scope>
    <source>
        <strain evidence="8 9">FACHB-252</strain>
    </source>
</reference>
<gene>
    <name evidence="8" type="ORF">H6G94_26650</name>
</gene>
<evidence type="ECO:0000256" key="6">
    <source>
        <dbReference type="RuleBase" id="RU361134"/>
    </source>
</evidence>
<protein>
    <recommendedName>
        <fullName evidence="6">Alpha-amylase</fullName>
        <ecNumber evidence="6">3.2.1.1</ecNumber>
    </recommendedName>
</protein>
<keyword evidence="9" id="KW-1185">Reference proteome</keyword>
<dbReference type="SUPFAM" id="SSF51445">
    <property type="entry name" value="(Trans)glycosidases"/>
    <property type="match status" value="1"/>
</dbReference>
<evidence type="ECO:0000256" key="4">
    <source>
        <dbReference type="ARBA" id="ARBA00023295"/>
    </source>
</evidence>
<dbReference type="InterPro" id="IPR006047">
    <property type="entry name" value="GH13_cat_dom"/>
</dbReference>
<accession>A0ABR8HI49</accession>
<dbReference type="Proteomes" id="UP000606396">
    <property type="component" value="Unassembled WGS sequence"/>
</dbReference>
<proteinExistence type="inferred from homology"/>
<evidence type="ECO:0000313" key="8">
    <source>
        <dbReference type="EMBL" id="MBD2614815.1"/>
    </source>
</evidence>
<dbReference type="PANTHER" id="PTHR43447">
    <property type="entry name" value="ALPHA-AMYLASE"/>
    <property type="match status" value="1"/>
</dbReference>
<keyword evidence="4 6" id="KW-0326">Glycosidase</keyword>
<evidence type="ECO:0000256" key="1">
    <source>
        <dbReference type="ARBA" id="ARBA00008061"/>
    </source>
</evidence>
<dbReference type="InterPro" id="IPR017853">
    <property type="entry name" value="GH"/>
</dbReference>